<evidence type="ECO:0000313" key="3">
    <source>
        <dbReference type="Proteomes" id="UP000054248"/>
    </source>
</evidence>
<gene>
    <name evidence="2" type="ORF">M407DRAFT_34600</name>
</gene>
<dbReference type="AlphaFoldDB" id="A0A0C3PN38"/>
<dbReference type="Proteomes" id="UP000054248">
    <property type="component" value="Unassembled WGS sequence"/>
</dbReference>
<feature type="compositionally biased region" description="Low complexity" evidence="1">
    <location>
        <begin position="87"/>
        <end position="110"/>
    </location>
</feature>
<dbReference type="STRING" id="1051891.A0A0C3PN38"/>
<proteinExistence type="predicted"/>
<organism evidence="2 3">
    <name type="scientific">Tulasnella calospora MUT 4182</name>
    <dbReference type="NCBI Taxonomy" id="1051891"/>
    <lineage>
        <taxon>Eukaryota</taxon>
        <taxon>Fungi</taxon>
        <taxon>Dikarya</taxon>
        <taxon>Basidiomycota</taxon>
        <taxon>Agaricomycotina</taxon>
        <taxon>Agaricomycetes</taxon>
        <taxon>Cantharellales</taxon>
        <taxon>Tulasnellaceae</taxon>
        <taxon>Tulasnella</taxon>
    </lineage>
</organism>
<evidence type="ECO:0000313" key="2">
    <source>
        <dbReference type="EMBL" id="KIO15800.1"/>
    </source>
</evidence>
<accession>A0A0C3PN38</accession>
<dbReference type="HOGENOM" id="CLU_915843_0_0_1"/>
<reference evidence="3" key="2">
    <citation type="submission" date="2015-01" db="EMBL/GenBank/DDBJ databases">
        <title>Evolutionary Origins and Diversification of the Mycorrhizal Mutualists.</title>
        <authorList>
            <consortium name="DOE Joint Genome Institute"/>
            <consortium name="Mycorrhizal Genomics Consortium"/>
            <person name="Kohler A."/>
            <person name="Kuo A."/>
            <person name="Nagy L.G."/>
            <person name="Floudas D."/>
            <person name="Copeland A."/>
            <person name="Barry K.W."/>
            <person name="Cichocki N."/>
            <person name="Veneault-Fourrey C."/>
            <person name="LaButti K."/>
            <person name="Lindquist E.A."/>
            <person name="Lipzen A."/>
            <person name="Lundell T."/>
            <person name="Morin E."/>
            <person name="Murat C."/>
            <person name="Riley R."/>
            <person name="Ohm R."/>
            <person name="Sun H."/>
            <person name="Tunlid A."/>
            <person name="Henrissat B."/>
            <person name="Grigoriev I.V."/>
            <person name="Hibbett D.S."/>
            <person name="Martin F."/>
        </authorList>
    </citation>
    <scope>NUCLEOTIDE SEQUENCE [LARGE SCALE GENOMIC DNA]</scope>
    <source>
        <strain evidence="3">MUT 4182</strain>
    </source>
</reference>
<evidence type="ECO:0000256" key="1">
    <source>
        <dbReference type="SAM" id="MobiDB-lite"/>
    </source>
</evidence>
<dbReference type="OrthoDB" id="3247503at2759"/>
<feature type="region of interest" description="Disordered" evidence="1">
    <location>
        <begin position="60"/>
        <end position="110"/>
    </location>
</feature>
<protein>
    <submittedName>
        <fullName evidence="2">Uncharacterized protein</fullName>
    </submittedName>
</protein>
<name>A0A0C3PN38_9AGAM</name>
<sequence length="304" mass="32644">MAVSCQLALRDVRTTGKGRRPPVDFEKAACALIAKLVALELYDIALSALEDMKPGLLASYSPSPATEDPPAAIPSEPLCPPSRPKSKATTTSRSTALRPAPSLLPTHHTLHGLPLPAEGSELDDALAGLLLNFHLHSLTAIARVATKDVGLVFEKAINQPGNLFDWYSFYVASKLDPTKLSGSLNQAARIVTSVDGLPAHPLFNIRLWAMKCLIVCNMLDPATFWNQATKCAKVFAKAVEAKDDPASDVANAKHISAYFETLVKTAKETPSLQQSGVMTAETMLRGPGFASACEYWTRSTMSTL</sequence>
<keyword evidence="3" id="KW-1185">Reference proteome</keyword>
<dbReference type="EMBL" id="KN823811">
    <property type="protein sequence ID" value="KIO15800.1"/>
    <property type="molecule type" value="Genomic_DNA"/>
</dbReference>
<reference evidence="2 3" key="1">
    <citation type="submission" date="2014-04" db="EMBL/GenBank/DDBJ databases">
        <authorList>
            <consortium name="DOE Joint Genome Institute"/>
            <person name="Kuo A."/>
            <person name="Girlanda M."/>
            <person name="Perotto S."/>
            <person name="Kohler A."/>
            <person name="Nagy L.G."/>
            <person name="Floudas D."/>
            <person name="Copeland A."/>
            <person name="Barry K.W."/>
            <person name="Cichocki N."/>
            <person name="Veneault-Fourrey C."/>
            <person name="LaButti K."/>
            <person name="Lindquist E.A."/>
            <person name="Lipzen A."/>
            <person name="Lundell T."/>
            <person name="Morin E."/>
            <person name="Murat C."/>
            <person name="Sun H."/>
            <person name="Tunlid A."/>
            <person name="Henrissat B."/>
            <person name="Grigoriev I.V."/>
            <person name="Hibbett D.S."/>
            <person name="Martin F."/>
            <person name="Nordberg H.P."/>
            <person name="Cantor M.N."/>
            <person name="Hua S.X."/>
        </authorList>
    </citation>
    <scope>NUCLEOTIDE SEQUENCE [LARGE SCALE GENOMIC DNA]</scope>
    <source>
        <strain evidence="2 3">MUT 4182</strain>
    </source>
</reference>